<evidence type="ECO:0000259" key="2">
    <source>
        <dbReference type="Pfam" id="PF20149"/>
    </source>
</evidence>
<organism evidence="3 4">
    <name type="scientific">Crucibulum laeve</name>
    <dbReference type="NCBI Taxonomy" id="68775"/>
    <lineage>
        <taxon>Eukaryota</taxon>
        <taxon>Fungi</taxon>
        <taxon>Dikarya</taxon>
        <taxon>Basidiomycota</taxon>
        <taxon>Agaricomycotina</taxon>
        <taxon>Agaricomycetes</taxon>
        <taxon>Agaricomycetidae</taxon>
        <taxon>Agaricales</taxon>
        <taxon>Agaricineae</taxon>
        <taxon>Nidulariaceae</taxon>
        <taxon>Crucibulum</taxon>
    </lineage>
</organism>
<feature type="region of interest" description="Disordered" evidence="1">
    <location>
        <begin position="49"/>
        <end position="90"/>
    </location>
</feature>
<dbReference type="OrthoDB" id="2840219at2759"/>
<name>A0A5C3LSK2_9AGAR</name>
<feature type="region of interest" description="Disordered" evidence="1">
    <location>
        <begin position="1"/>
        <end position="24"/>
    </location>
</feature>
<evidence type="ECO:0000313" key="4">
    <source>
        <dbReference type="Proteomes" id="UP000308652"/>
    </source>
</evidence>
<sequence>MTATQFSSQPMDTPDVPQAQANFSTSDQEAAYNFVLSLGPKFLHSESFTGLLPPHASISSEPHSPTSLTSQGNKETSELDEDVDEDSLESMERVHVDEALVSSTNITSTLSISTSASSDEPRSHRSPYANESGPSQLPCSHLCDKENIDSQLAWQAPSSSPSPLTLTLRNNLKRHYSSEDGGTEYDPNVVASQAIEDDGSFPTEKQEYEWAMVAWYLGLGELVESHGYIGSTPPTQSKVTLITMRVSQLCGQVKIATQDTVDEVFHFKTSDINDDKVVNATHALIVKLKAKKAFIYKDFSNLTLPALIFRSELIKKLQCALDEWITGVFTSITFSEKTYQTIYKGFLNMLKKWNTYMATHMKATETLQKELLSIGCLHGGCTFTVNNKDNDFSLSDIDFALQG</sequence>
<dbReference type="InterPro" id="IPR045341">
    <property type="entry name" value="DUF6532"/>
</dbReference>
<feature type="compositionally biased region" description="Polar residues" evidence="1">
    <location>
        <begin position="57"/>
        <end position="74"/>
    </location>
</feature>
<accession>A0A5C3LSK2</accession>
<reference evidence="3 4" key="1">
    <citation type="journal article" date="2019" name="Nat. Ecol. Evol.">
        <title>Megaphylogeny resolves global patterns of mushroom evolution.</title>
        <authorList>
            <person name="Varga T."/>
            <person name="Krizsan K."/>
            <person name="Foldi C."/>
            <person name="Dima B."/>
            <person name="Sanchez-Garcia M."/>
            <person name="Sanchez-Ramirez S."/>
            <person name="Szollosi G.J."/>
            <person name="Szarkandi J.G."/>
            <person name="Papp V."/>
            <person name="Albert L."/>
            <person name="Andreopoulos W."/>
            <person name="Angelini C."/>
            <person name="Antonin V."/>
            <person name="Barry K.W."/>
            <person name="Bougher N.L."/>
            <person name="Buchanan P."/>
            <person name="Buyck B."/>
            <person name="Bense V."/>
            <person name="Catcheside P."/>
            <person name="Chovatia M."/>
            <person name="Cooper J."/>
            <person name="Damon W."/>
            <person name="Desjardin D."/>
            <person name="Finy P."/>
            <person name="Geml J."/>
            <person name="Haridas S."/>
            <person name="Hughes K."/>
            <person name="Justo A."/>
            <person name="Karasinski D."/>
            <person name="Kautmanova I."/>
            <person name="Kiss B."/>
            <person name="Kocsube S."/>
            <person name="Kotiranta H."/>
            <person name="LaButti K.M."/>
            <person name="Lechner B.E."/>
            <person name="Liimatainen K."/>
            <person name="Lipzen A."/>
            <person name="Lukacs Z."/>
            <person name="Mihaltcheva S."/>
            <person name="Morgado L.N."/>
            <person name="Niskanen T."/>
            <person name="Noordeloos M.E."/>
            <person name="Ohm R.A."/>
            <person name="Ortiz-Santana B."/>
            <person name="Ovrebo C."/>
            <person name="Racz N."/>
            <person name="Riley R."/>
            <person name="Savchenko A."/>
            <person name="Shiryaev A."/>
            <person name="Soop K."/>
            <person name="Spirin V."/>
            <person name="Szebenyi C."/>
            <person name="Tomsovsky M."/>
            <person name="Tulloss R.E."/>
            <person name="Uehling J."/>
            <person name="Grigoriev I.V."/>
            <person name="Vagvolgyi C."/>
            <person name="Papp T."/>
            <person name="Martin F.M."/>
            <person name="Miettinen O."/>
            <person name="Hibbett D.S."/>
            <person name="Nagy L.G."/>
        </authorList>
    </citation>
    <scope>NUCLEOTIDE SEQUENCE [LARGE SCALE GENOMIC DNA]</scope>
    <source>
        <strain evidence="3 4">CBS 166.37</strain>
    </source>
</reference>
<feature type="compositionally biased region" description="Polar residues" evidence="1">
    <location>
        <begin position="1"/>
        <end position="11"/>
    </location>
</feature>
<evidence type="ECO:0000313" key="3">
    <source>
        <dbReference type="EMBL" id="TFK36179.1"/>
    </source>
</evidence>
<feature type="compositionally biased region" description="Acidic residues" evidence="1">
    <location>
        <begin position="78"/>
        <end position="89"/>
    </location>
</feature>
<protein>
    <recommendedName>
        <fullName evidence="2">DUF6532 domain-containing protein</fullName>
    </recommendedName>
</protein>
<dbReference type="EMBL" id="ML213615">
    <property type="protein sequence ID" value="TFK36179.1"/>
    <property type="molecule type" value="Genomic_DNA"/>
</dbReference>
<evidence type="ECO:0000256" key="1">
    <source>
        <dbReference type="SAM" id="MobiDB-lite"/>
    </source>
</evidence>
<dbReference type="Pfam" id="PF20149">
    <property type="entry name" value="DUF6532"/>
    <property type="match status" value="1"/>
</dbReference>
<dbReference type="STRING" id="68775.A0A5C3LSK2"/>
<feature type="domain" description="DUF6532" evidence="2">
    <location>
        <begin position="199"/>
        <end position="317"/>
    </location>
</feature>
<feature type="region of interest" description="Disordered" evidence="1">
    <location>
        <begin position="111"/>
        <end position="142"/>
    </location>
</feature>
<proteinExistence type="predicted"/>
<dbReference type="AlphaFoldDB" id="A0A5C3LSK2"/>
<dbReference type="Proteomes" id="UP000308652">
    <property type="component" value="Unassembled WGS sequence"/>
</dbReference>
<gene>
    <name evidence="3" type="ORF">BDQ12DRAFT_725226</name>
</gene>
<keyword evidence="4" id="KW-1185">Reference proteome</keyword>